<feature type="region of interest" description="Disordered" evidence="1">
    <location>
        <begin position="572"/>
        <end position="654"/>
    </location>
</feature>
<protein>
    <submittedName>
        <fullName evidence="2">Uncharacterized protein</fullName>
    </submittedName>
</protein>
<name>A0AAV4ZCH7_9HYPH</name>
<dbReference type="Proteomes" id="UP001055307">
    <property type="component" value="Unassembled WGS sequence"/>
</dbReference>
<reference evidence="2" key="1">
    <citation type="journal article" date="2016" name="Front. Microbiol.">
        <title>Genome Sequence of the Piezophilic, Mesophilic Sulfate-Reducing Bacterium Desulfovibrio indicus J2T.</title>
        <authorList>
            <person name="Cao J."/>
            <person name="Maignien L."/>
            <person name="Shao Z."/>
            <person name="Alain K."/>
            <person name="Jebbar M."/>
        </authorList>
    </citation>
    <scope>NUCLEOTIDE SEQUENCE</scope>
    <source>
        <strain evidence="2">DSM 21893</strain>
    </source>
</reference>
<evidence type="ECO:0000313" key="2">
    <source>
        <dbReference type="EMBL" id="GJD41690.1"/>
    </source>
</evidence>
<gene>
    <name evidence="2" type="ORF">OICFNHDK_4173</name>
</gene>
<feature type="compositionally biased region" description="Basic and acidic residues" evidence="1">
    <location>
        <begin position="620"/>
        <end position="654"/>
    </location>
</feature>
<comment type="caution">
    <text evidence="2">The sequence shown here is derived from an EMBL/GenBank/DDBJ whole genome shotgun (WGS) entry which is preliminary data.</text>
</comment>
<organism evidence="2 3">
    <name type="scientific">Methylobacterium bullatum</name>
    <dbReference type="NCBI Taxonomy" id="570505"/>
    <lineage>
        <taxon>Bacteria</taxon>
        <taxon>Pseudomonadati</taxon>
        <taxon>Pseudomonadota</taxon>
        <taxon>Alphaproteobacteria</taxon>
        <taxon>Hyphomicrobiales</taxon>
        <taxon>Methylobacteriaceae</taxon>
        <taxon>Methylobacterium</taxon>
    </lineage>
</organism>
<evidence type="ECO:0000313" key="3">
    <source>
        <dbReference type="Proteomes" id="UP001055307"/>
    </source>
</evidence>
<evidence type="ECO:0000256" key="1">
    <source>
        <dbReference type="SAM" id="MobiDB-lite"/>
    </source>
</evidence>
<feature type="compositionally biased region" description="Gly residues" evidence="1">
    <location>
        <begin position="581"/>
        <end position="593"/>
    </location>
</feature>
<sequence>MAGQRQRGAGIVAQTAVQRVEVDIGEGDVCVEANAVAVLCESDRAAERALQVERGVETAVRVVAHHREVVTGAATLAIARDDDLAVRLDGDALTSVRAGADRGEDLAARAEAGVEAAVRVVAHHREVVAGTGAETLARDDDFAVRLNRDAVGIVCRRAHADRGEDLATRAEGGIEAAVRVVAHHREVCAAVEAGAVPRDDDLAVRLHRDAVAEVGRRTGADRGEDRAARAEAGVETAVRVVAHHREVGAGLAALAVTRDDDLAVRLDREAVTAVVRRAGADRGEDLAARAEAGIEAAVRVVAHHREVVTVPDAIPSDDDLAVRLHLNALADVVRHTGADRGEDLAARAEAGVEAAVRVVAHHREVLAVAAGPLARDDDLAVRLYRDALADVGRRAGADRGEDLAACAEAGVEAAVRVVAHHREVGTGPAAVCFAHDDDLAVRLHRDAVAEIIQGAGAGRGEHLASPGAEERRRVVHGREGGAQGGGDGGRAVADVVADDERAVVVGGRGDGVAARPVAHDGAVIDAEAGEDEGRAVGVAEALQQIDRRDREDGVFLADREGGLGAAENRRVVGGEEHDRGGSCGGRGPIGPLGAGIAVRERPDQRGRGRRRIGGVGVGDGARHRVGERRGGDVRAGESDRERAGRVGEGGEGRPVRVAQAVARDREARGIEAERVLRIRPALAGKGQRGAGIVAQTAVQRVEVDIGEGDVGVEANAVAILCESDRAAERVRGVERGVEAAVRVVAHHSDVGAGAGAGAIAHDDDLAVRLHRDALALVIRRAGPDRRDDLAGPVRAEASVEAAVRVVAHHCEVGAGAAASGASSRDDDLAVRLNRNAEADVARRAGADRGEDLPGPVRAEAGIETAVRVVAHQLEIETASAALAVARDQDLAVRLHRDALADVARRAGADWGEDLAPRAEAGVEAAVRGVANHRKVGAGPAAQA</sequence>
<keyword evidence="3" id="KW-1185">Reference proteome</keyword>
<accession>A0AAV4ZCH7</accession>
<dbReference type="AlphaFoldDB" id="A0AAV4ZCH7"/>
<dbReference type="EMBL" id="BPQF01000028">
    <property type="protein sequence ID" value="GJD41690.1"/>
    <property type="molecule type" value="Genomic_DNA"/>
</dbReference>
<reference evidence="2" key="2">
    <citation type="submission" date="2021-08" db="EMBL/GenBank/DDBJ databases">
        <authorList>
            <person name="Tani A."/>
            <person name="Ola A."/>
            <person name="Ogura Y."/>
            <person name="Katsura K."/>
            <person name="Hayashi T."/>
        </authorList>
    </citation>
    <scope>NUCLEOTIDE SEQUENCE</scope>
    <source>
        <strain evidence="2">DSM 21893</strain>
    </source>
</reference>
<proteinExistence type="predicted"/>